<evidence type="ECO:0000256" key="4">
    <source>
        <dbReference type="ARBA" id="ARBA00022741"/>
    </source>
</evidence>
<dbReference type="PANTHER" id="PTHR24223">
    <property type="entry name" value="ATP-BINDING CASSETTE SUB-FAMILY C"/>
    <property type="match status" value="1"/>
</dbReference>
<feature type="transmembrane region" description="Helical" evidence="9">
    <location>
        <begin position="31"/>
        <end position="52"/>
    </location>
</feature>
<feature type="transmembrane region" description="Helical" evidence="9">
    <location>
        <begin position="158"/>
        <end position="177"/>
    </location>
</feature>
<keyword evidence="2" id="KW-0813">Transport</keyword>
<proteinExistence type="predicted"/>
<dbReference type="PROSITE" id="PS50929">
    <property type="entry name" value="ABC_TM1F"/>
    <property type="match status" value="2"/>
</dbReference>
<keyword evidence="3 9" id="KW-0812">Transmembrane</keyword>
<dbReference type="InterPro" id="IPR011527">
    <property type="entry name" value="ABC1_TM_dom"/>
</dbReference>
<feature type="transmembrane region" description="Helical" evidence="9">
    <location>
        <begin position="410"/>
        <end position="431"/>
    </location>
</feature>
<dbReference type="Gene3D" id="1.20.1560.10">
    <property type="entry name" value="ABC transporter type 1, transmembrane domain"/>
    <property type="match status" value="2"/>
</dbReference>
<evidence type="ECO:0000256" key="8">
    <source>
        <dbReference type="SAM" id="MobiDB-lite"/>
    </source>
</evidence>
<dbReference type="Pfam" id="PF00664">
    <property type="entry name" value="ABC_membrane"/>
    <property type="match status" value="1"/>
</dbReference>
<feature type="transmembrane region" description="Helical" evidence="9">
    <location>
        <begin position="1117"/>
        <end position="1138"/>
    </location>
</feature>
<dbReference type="CDD" id="cd18580">
    <property type="entry name" value="ABC_6TM_ABCC_D2"/>
    <property type="match status" value="1"/>
</dbReference>
<feature type="domain" description="ABC transporter" evidence="10">
    <location>
        <begin position="599"/>
        <end position="829"/>
    </location>
</feature>
<dbReference type="InterPro" id="IPR017871">
    <property type="entry name" value="ABC_transporter-like_CS"/>
</dbReference>
<feature type="transmembrane region" description="Helical" evidence="9">
    <location>
        <begin position="488"/>
        <end position="512"/>
    </location>
</feature>
<dbReference type="InterPro" id="IPR036640">
    <property type="entry name" value="ABC1_TM_sf"/>
</dbReference>
<dbReference type="EMBL" id="JARVKM010000005">
    <property type="protein sequence ID" value="KAK9780672.1"/>
    <property type="molecule type" value="Genomic_DNA"/>
</dbReference>
<dbReference type="SUPFAM" id="SSF52540">
    <property type="entry name" value="P-loop containing nucleoside triphosphate hydrolases"/>
    <property type="match status" value="2"/>
</dbReference>
<evidence type="ECO:0000313" key="13">
    <source>
        <dbReference type="Proteomes" id="UP001465668"/>
    </source>
</evidence>
<comment type="caution">
    <text evidence="12">The sequence shown here is derived from an EMBL/GenBank/DDBJ whole genome shotgun (WGS) entry which is preliminary data.</text>
</comment>
<evidence type="ECO:0000256" key="1">
    <source>
        <dbReference type="ARBA" id="ARBA00004141"/>
    </source>
</evidence>
<dbReference type="SMART" id="SM00382">
    <property type="entry name" value="AAA"/>
    <property type="match status" value="2"/>
</dbReference>
<evidence type="ECO:0000256" key="5">
    <source>
        <dbReference type="ARBA" id="ARBA00022840"/>
    </source>
</evidence>
<dbReference type="Gene3D" id="3.40.50.300">
    <property type="entry name" value="P-loop containing nucleotide triphosphate hydrolases"/>
    <property type="match status" value="2"/>
</dbReference>
<feature type="domain" description="ABC transmembrane type-1" evidence="11">
    <location>
        <begin position="278"/>
        <end position="547"/>
    </location>
</feature>
<keyword evidence="6 9" id="KW-1133">Transmembrane helix</keyword>
<gene>
    <name evidence="12" type="ORF">SCAR479_01858</name>
</gene>
<feature type="transmembrane region" description="Helical" evidence="9">
    <location>
        <begin position="1144"/>
        <end position="1168"/>
    </location>
</feature>
<evidence type="ECO:0000256" key="3">
    <source>
        <dbReference type="ARBA" id="ARBA00022692"/>
    </source>
</evidence>
<dbReference type="InterPro" id="IPR044726">
    <property type="entry name" value="ABCC_6TM_D2"/>
</dbReference>
<dbReference type="Pfam" id="PF00005">
    <property type="entry name" value="ABC_tran"/>
    <property type="match status" value="2"/>
</dbReference>
<dbReference type="PANTHER" id="PTHR24223:SF345">
    <property type="entry name" value="ABC MULTIDRUG TRANSPORTER (EUROFUNG)"/>
    <property type="match status" value="1"/>
</dbReference>
<keyword evidence="13" id="KW-1185">Reference proteome</keyword>
<dbReference type="Proteomes" id="UP001465668">
    <property type="component" value="Unassembled WGS sequence"/>
</dbReference>
<feature type="domain" description="ABC transmembrane type-1" evidence="11">
    <location>
        <begin position="895"/>
        <end position="1180"/>
    </location>
</feature>
<evidence type="ECO:0000313" key="12">
    <source>
        <dbReference type="EMBL" id="KAK9780672.1"/>
    </source>
</evidence>
<feature type="transmembrane region" description="Helical" evidence="9">
    <location>
        <begin position="130"/>
        <end position="152"/>
    </location>
</feature>
<organism evidence="12 13">
    <name type="scientific">Seiridium cardinale</name>
    <dbReference type="NCBI Taxonomy" id="138064"/>
    <lineage>
        <taxon>Eukaryota</taxon>
        <taxon>Fungi</taxon>
        <taxon>Dikarya</taxon>
        <taxon>Ascomycota</taxon>
        <taxon>Pezizomycotina</taxon>
        <taxon>Sordariomycetes</taxon>
        <taxon>Xylariomycetidae</taxon>
        <taxon>Amphisphaeriales</taxon>
        <taxon>Sporocadaceae</taxon>
        <taxon>Seiridium</taxon>
    </lineage>
</organism>
<evidence type="ECO:0000256" key="7">
    <source>
        <dbReference type="ARBA" id="ARBA00023136"/>
    </source>
</evidence>
<comment type="subcellular location">
    <subcellularLocation>
        <location evidence="1">Membrane</location>
        <topology evidence="1">Multi-pass membrane protein</topology>
    </subcellularLocation>
</comment>
<name>A0ABR2Y3Y4_9PEZI</name>
<reference evidence="12 13" key="1">
    <citation type="submission" date="2024-02" db="EMBL/GenBank/DDBJ databases">
        <title>First draft genome assembly of two strains of Seiridium cardinale.</title>
        <authorList>
            <person name="Emiliani G."/>
            <person name="Scali E."/>
        </authorList>
    </citation>
    <scope>NUCLEOTIDE SEQUENCE [LARGE SCALE GENOMIC DNA]</scope>
    <source>
        <strain evidence="12 13">BM-138-000479</strain>
    </source>
</reference>
<keyword evidence="4" id="KW-0547">Nucleotide-binding</keyword>
<protein>
    <submittedName>
        <fullName evidence="12">Uncharacterized protein</fullName>
    </submittedName>
</protein>
<dbReference type="InterPro" id="IPR003439">
    <property type="entry name" value="ABC_transporter-like_ATP-bd"/>
</dbReference>
<keyword evidence="7 9" id="KW-0472">Membrane</keyword>
<evidence type="ECO:0000256" key="2">
    <source>
        <dbReference type="ARBA" id="ARBA00022448"/>
    </source>
</evidence>
<dbReference type="CDD" id="cd03250">
    <property type="entry name" value="ABCC_MRP_domain1"/>
    <property type="match status" value="1"/>
</dbReference>
<dbReference type="PROSITE" id="PS00211">
    <property type="entry name" value="ABC_TRANSPORTER_1"/>
    <property type="match status" value="2"/>
</dbReference>
<evidence type="ECO:0000259" key="11">
    <source>
        <dbReference type="PROSITE" id="PS50929"/>
    </source>
</evidence>
<dbReference type="InterPro" id="IPR027417">
    <property type="entry name" value="P-loop_NTPase"/>
</dbReference>
<dbReference type="InterPro" id="IPR003593">
    <property type="entry name" value="AAA+_ATPase"/>
</dbReference>
<feature type="transmembrane region" description="Helical" evidence="9">
    <location>
        <begin position="98"/>
        <end position="118"/>
    </location>
</feature>
<feature type="transmembrane region" description="Helical" evidence="9">
    <location>
        <begin position="932"/>
        <end position="960"/>
    </location>
</feature>
<dbReference type="PROSITE" id="PS50893">
    <property type="entry name" value="ABC_TRANSPORTER_2"/>
    <property type="match status" value="2"/>
</dbReference>
<feature type="domain" description="ABC transporter" evidence="10">
    <location>
        <begin position="1210"/>
        <end position="1469"/>
    </location>
</feature>
<feature type="transmembrane region" description="Helical" evidence="9">
    <location>
        <begin position="310"/>
        <end position="331"/>
    </location>
</feature>
<dbReference type="SUPFAM" id="SSF90123">
    <property type="entry name" value="ABC transporter transmembrane region"/>
    <property type="match status" value="2"/>
</dbReference>
<keyword evidence="5" id="KW-0067">ATP-binding</keyword>
<feature type="region of interest" description="Disordered" evidence="8">
    <location>
        <begin position="836"/>
        <end position="869"/>
    </location>
</feature>
<evidence type="ECO:0000256" key="6">
    <source>
        <dbReference type="ARBA" id="ARBA00022989"/>
    </source>
</evidence>
<accession>A0ABR2Y3Y4</accession>
<evidence type="ECO:0000259" key="10">
    <source>
        <dbReference type="PROSITE" id="PS50893"/>
    </source>
</evidence>
<dbReference type="Pfam" id="PF24357">
    <property type="entry name" value="TMD0_ABC"/>
    <property type="match status" value="1"/>
</dbReference>
<sequence length="1473" mass="162869">MPFSTCNHDDSIGPIVDGCRSGFDFTVLFELLAFTIIPSTLFLVASICRLPFLVQRRSIVHTMLQQATKLCAIAIWLIMQLVLLILVGTSSFKVSSLFVASSTVQLITGMFMIVLSYYEHSRSPRPSLLLNIYLAITLLFDIAEARTFWLASATKAETTYTSVFTAAIAVKATVLVLEMAHKRVRWSSEEPHSPEETSGIFGLGVYSWLTSLFMDGYRSILQVENLYPLDDAMKGNTLNNRFQRHLDYTHLRQAEHGLAKVLCRTLAVQLLLPVFPRLLYVGFKFCQPLFIQRLLYYLSTDEVETFPEAAYGFIGASILIYTGIAITKSLSDYLHHRSLQMIRGCLVSAIYTKVTEVPASSGQESESITLMSSDLERIRAGFLRWQDMWTSVIEVSLACWLLYLQLGISFIAPIVVMILCAIATAYLVSYAGDSQKAWLSSVQRRVGLTASIIANMKNLKISGLTKPVGEFIQGLRTEELNAGSRFRLLILLSIIIGSSPLTLSPIFTFAFAQKALDPARMFTSLSYLTLLSSPLMNLFEALPPFLAALTCLDRIQVYLAAGSRKDTRKSLNRFLGTLREKSSNQIDMSSNEITDDSAVIIDNGSFGWSSEQPILRGINARIPRLSITVICGPIASGKSTLCKAILAEIPYSNGTISLGRDIHQSRIAYCEQTPFLSNDSIKNNIIGFTPFEEKRYLEVVSVTMLDADLQEMPSGDRTYVGSNGITLSGGQRQRLALARALYLQSEFLVLDDVFSGLDARTEEQLFTRVFGPNGIIRRRKATVILATHSVRHLPSADNIIALSGGTIVEQGKFSDLMNNPSGYTYCLGITTSSDSDAKDPIGASPDSQETEPTEFGSIPSTSPQRIENIDASRQLGDRRVYTVYLKSMGHFLVCLILFWGAVNGFANNFPTVWLKFWSEDASSETPLHSSGFYLGIYATLNVSVLISLVGICSSMLIVGISKAGANLHIKALTTLLRAPLQFLTTTDQGQIVNLFSQDINLIDTELPISVLNVTWAGFTLLGQAAVLITTSPYMAASYPFLLVTIWALQKVYLRTSRQMRLLDLETKSPLYTHFLDTITGIVTIRAAGFINEHRAKNTALLDTSQRPAYLLQMIQDWLDLVLGLMVTGLATVLTTVAVKTHSNSGFTGASLVTLMTFGSSLTMIVVYLTQLETSLGAIARLMRFSQDVKPEEQPEENIIPPENWPQYGNIELRGISASYEVEVGRDATRDRKNLALKDLYLAIPSGEKLAVCGRTGSGKSSLIAFLLKLLEPTPETAACASIDDLALRKIDRSTLRCRIISIPQDAVFLPDGSSYRENLDPFNVTGTTDCQHVLEIVGLWNFIQDRGGLEADMSPGTFSHGQRQLFSLARAIIRRRIRLRICDARGMAEGGILLLDEMSSSVDRETEREMQAIIMVEFKHYTVIAVSHHLDMVLDFDKVVVMDKGSIVEGGEPKMLSQDSSTRFGELWRAGAK</sequence>
<dbReference type="InterPro" id="IPR050173">
    <property type="entry name" value="ABC_transporter_C-like"/>
</dbReference>
<feature type="transmembrane region" description="Helical" evidence="9">
    <location>
        <begin position="73"/>
        <end position="92"/>
    </location>
</feature>
<evidence type="ECO:0000256" key="9">
    <source>
        <dbReference type="SAM" id="Phobius"/>
    </source>
</evidence>
<feature type="transmembrane region" description="Helical" evidence="9">
    <location>
        <begin position="883"/>
        <end position="902"/>
    </location>
</feature>
<dbReference type="InterPro" id="IPR056227">
    <property type="entry name" value="TMD0_ABC"/>
</dbReference>
<feature type="transmembrane region" description="Helical" evidence="9">
    <location>
        <begin position="1035"/>
        <end position="1053"/>
    </location>
</feature>